<sequence length="258" mass="27019">MGAEMDGLPNFDPEGRYGRHLILPEIGPEGQTRLGRASVLVIGTGGLGAPVLLYLAAAGVGRLGFADDDVVSLSNLQRQVLHSTPRVGDLKTHSARDRLADLNPEIRLEPHALRVSAENIGALLEGHDLVIDCTDTLPARHLINRACVAAGVPLLSGAIAQWEGQIGLYHPASGGPCYACVFPEPEAPPPVQSKGVVGALPGVVGARMALEAIKFPTGAGARLKGKLWMVDTLWNAERLMVTRPRANCPVCGGKGGSC</sequence>
<dbReference type="GO" id="GO:0008146">
    <property type="term" value="F:sulfotransferase activity"/>
    <property type="evidence" value="ECO:0007669"/>
    <property type="project" value="TreeGrafter"/>
</dbReference>
<evidence type="ECO:0000313" key="4">
    <source>
        <dbReference type="Proteomes" id="UP000219111"/>
    </source>
</evidence>
<dbReference type="PANTHER" id="PTHR10953:SF102">
    <property type="entry name" value="ADENYLYLTRANSFERASE AND SULFURTRANSFERASE MOCS3"/>
    <property type="match status" value="1"/>
</dbReference>
<dbReference type="InterPro" id="IPR035985">
    <property type="entry name" value="Ubiquitin-activating_enz"/>
</dbReference>
<gene>
    <name evidence="3" type="ORF">SAMN05877831_10766</name>
</gene>
<dbReference type="GO" id="GO:0005829">
    <property type="term" value="C:cytosol"/>
    <property type="evidence" value="ECO:0007669"/>
    <property type="project" value="TreeGrafter"/>
</dbReference>
<dbReference type="Pfam" id="PF00899">
    <property type="entry name" value="ThiF"/>
    <property type="match status" value="1"/>
</dbReference>
<dbReference type="CDD" id="cd00757">
    <property type="entry name" value="ThiF_MoeB_HesA_family"/>
    <property type="match status" value="1"/>
</dbReference>
<organism evidence="3 4">
    <name type="scientific">Rhodobacter maris</name>
    <dbReference type="NCBI Taxonomy" id="446682"/>
    <lineage>
        <taxon>Bacteria</taxon>
        <taxon>Pseudomonadati</taxon>
        <taxon>Pseudomonadota</taxon>
        <taxon>Alphaproteobacteria</taxon>
        <taxon>Rhodobacterales</taxon>
        <taxon>Rhodobacter group</taxon>
        <taxon>Rhodobacter</taxon>
    </lineage>
</organism>
<evidence type="ECO:0000256" key="1">
    <source>
        <dbReference type="ARBA" id="ARBA00009919"/>
    </source>
</evidence>
<dbReference type="InterPro" id="IPR000594">
    <property type="entry name" value="ThiF_NAD_FAD-bd"/>
</dbReference>
<keyword evidence="3" id="KW-0548">Nucleotidyltransferase</keyword>
<dbReference type="Proteomes" id="UP000219111">
    <property type="component" value="Unassembled WGS sequence"/>
</dbReference>
<dbReference type="GO" id="GO:0008641">
    <property type="term" value="F:ubiquitin-like modifier activating enzyme activity"/>
    <property type="evidence" value="ECO:0007669"/>
    <property type="project" value="InterPro"/>
</dbReference>
<dbReference type="EMBL" id="OBMT01000007">
    <property type="protein sequence ID" value="SOC09144.1"/>
    <property type="molecule type" value="Genomic_DNA"/>
</dbReference>
<dbReference type="Gene3D" id="3.40.50.720">
    <property type="entry name" value="NAD(P)-binding Rossmann-like Domain"/>
    <property type="match status" value="1"/>
</dbReference>
<keyword evidence="4" id="KW-1185">Reference proteome</keyword>
<dbReference type="GO" id="GO:0004792">
    <property type="term" value="F:thiosulfate-cyanide sulfurtransferase activity"/>
    <property type="evidence" value="ECO:0007669"/>
    <property type="project" value="TreeGrafter"/>
</dbReference>
<evidence type="ECO:0000259" key="2">
    <source>
        <dbReference type="Pfam" id="PF00899"/>
    </source>
</evidence>
<accession>A0A285SM93</accession>
<dbReference type="InterPro" id="IPR045886">
    <property type="entry name" value="ThiF/MoeB/HesA"/>
</dbReference>
<proteinExistence type="inferred from homology"/>
<dbReference type="FunFam" id="3.40.50.720:FF:000080">
    <property type="entry name" value="Thiazole biosynthesis adenylyltransferase ThiF"/>
    <property type="match status" value="1"/>
</dbReference>
<dbReference type="GO" id="GO:0016779">
    <property type="term" value="F:nucleotidyltransferase activity"/>
    <property type="evidence" value="ECO:0007669"/>
    <property type="project" value="UniProtKB-KW"/>
</dbReference>
<reference evidence="4" key="1">
    <citation type="submission" date="2017-08" db="EMBL/GenBank/DDBJ databases">
        <authorList>
            <person name="Varghese N."/>
            <person name="Submissions S."/>
        </authorList>
    </citation>
    <scope>NUCLEOTIDE SEQUENCE [LARGE SCALE GENOMIC DNA]</scope>
    <source>
        <strain evidence="4">JA276</strain>
    </source>
</reference>
<feature type="domain" description="THIF-type NAD/FAD binding fold" evidence="2">
    <location>
        <begin position="17"/>
        <end position="250"/>
    </location>
</feature>
<keyword evidence="3" id="KW-0808">Transferase</keyword>
<dbReference type="SUPFAM" id="SSF69572">
    <property type="entry name" value="Activating enzymes of the ubiquitin-like proteins"/>
    <property type="match status" value="1"/>
</dbReference>
<dbReference type="PANTHER" id="PTHR10953">
    <property type="entry name" value="UBIQUITIN-ACTIVATING ENZYME E1"/>
    <property type="match status" value="1"/>
</dbReference>
<name>A0A285SM93_9RHOB</name>
<dbReference type="RefSeq" id="WP_245860951.1">
    <property type="nucleotide sequence ID" value="NZ_OBMT01000007.1"/>
</dbReference>
<dbReference type="AlphaFoldDB" id="A0A285SM93"/>
<comment type="similarity">
    <text evidence="1">Belongs to the HesA/MoeB/ThiF family.</text>
</comment>
<protein>
    <submittedName>
        <fullName evidence="3">Molybdopterin/thiamin biosynthesis adenylyltransferase</fullName>
    </submittedName>
</protein>
<evidence type="ECO:0000313" key="3">
    <source>
        <dbReference type="EMBL" id="SOC09144.1"/>
    </source>
</evidence>